<dbReference type="Proteomes" id="UP000035088">
    <property type="component" value="Unassembled WGS sequence"/>
</dbReference>
<keyword evidence="2" id="KW-1185">Reference proteome</keyword>
<gene>
    <name evidence="1" type="ORF">GOARA_019_00020</name>
</gene>
<evidence type="ECO:0000313" key="2">
    <source>
        <dbReference type="Proteomes" id="UP000035088"/>
    </source>
</evidence>
<name>G7GYP5_9ACTN</name>
<dbReference type="AlphaFoldDB" id="G7GYP5"/>
<organism evidence="1 2">
    <name type="scientific">Gordonia araii NBRC 100433</name>
    <dbReference type="NCBI Taxonomy" id="1073574"/>
    <lineage>
        <taxon>Bacteria</taxon>
        <taxon>Bacillati</taxon>
        <taxon>Actinomycetota</taxon>
        <taxon>Actinomycetes</taxon>
        <taxon>Mycobacteriales</taxon>
        <taxon>Gordoniaceae</taxon>
        <taxon>Gordonia</taxon>
    </lineage>
</organism>
<reference evidence="1 2" key="1">
    <citation type="submission" date="2011-11" db="EMBL/GenBank/DDBJ databases">
        <title>Whole genome shotgun sequence of Gordonia araii NBRC 100433.</title>
        <authorList>
            <person name="Yoshida Y."/>
            <person name="Hosoyama A."/>
            <person name="Tsuchikane K."/>
            <person name="Katsumata H."/>
            <person name="Yamazaki S."/>
            <person name="Fujita N."/>
        </authorList>
    </citation>
    <scope>NUCLEOTIDE SEQUENCE [LARGE SCALE GENOMIC DNA]</scope>
    <source>
        <strain evidence="1 2">NBRC 100433</strain>
    </source>
</reference>
<evidence type="ECO:0000313" key="1">
    <source>
        <dbReference type="EMBL" id="GAB08720.1"/>
    </source>
</evidence>
<accession>G7GYP5</accession>
<sequence length="60" mass="6377">MALTIPVREAEVVRVARVEVEKLDCRPDTTPRPVEASVAVAYTPGVEVAVRTDAAANSSI</sequence>
<dbReference type="EMBL" id="BAEE01000019">
    <property type="protein sequence ID" value="GAB08720.1"/>
    <property type="molecule type" value="Genomic_DNA"/>
</dbReference>
<protein>
    <submittedName>
        <fullName evidence="1">Uncharacterized protein</fullName>
    </submittedName>
</protein>
<comment type="caution">
    <text evidence="1">The sequence shown here is derived from an EMBL/GenBank/DDBJ whole genome shotgun (WGS) entry which is preliminary data.</text>
</comment>
<proteinExistence type="predicted"/>